<dbReference type="SUPFAM" id="SSF53474">
    <property type="entry name" value="alpha/beta-Hydrolases"/>
    <property type="match status" value="1"/>
</dbReference>
<dbReference type="PANTHER" id="PTHR46023">
    <property type="entry name" value="LIPASE CLASS 3 PROTEIN-LIKE"/>
    <property type="match status" value="1"/>
</dbReference>
<dbReference type="InterPro" id="IPR005592">
    <property type="entry name" value="Mono/diacylglycerol_lipase_N"/>
</dbReference>
<evidence type="ECO:0000256" key="2">
    <source>
        <dbReference type="SAM" id="MobiDB-lite"/>
    </source>
</evidence>
<evidence type="ECO:0000259" key="4">
    <source>
        <dbReference type="Pfam" id="PF03893"/>
    </source>
</evidence>
<keyword evidence="6" id="KW-1185">Reference proteome</keyword>
<dbReference type="Gene3D" id="3.40.50.1820">
    <property type="entry name" value="alpha/beta hydrolase"/>
    <property type="match status" value="1"/>
</dbReference>
<reference evidence="5" key="1">
    <citation type="submission" date="2023-07" db="EMBL/GenBank/DDBJ databases">
        <title>draft genome sequence of fig (Ficus carica).</title>
        <authorList>
            <person name="Takahashi T."/>
            <person name="Nishimura K."/>
        </authorList>
    </citation>
    <scope>NUCLEOTIDE SEQUENCE</scope>
</reference>
<dbReference type="GO" id="GO:0016042">
    <property type="term" value="P:lipid catabolic process"/>
    <property type="evidence" value="ECO:0007669"/>
    <property type="project" value="InterPro"/>
</dbReference>
<evidence type="ECO:0000259" key="3">
    <source>
        <dbReference type="Pfam" id="PF01764"/>
    </source>
</evidence>
<dbReference type="CDD" id="cd00519">
    <property type="entry name" value="Lipase_3"/>
    <property type="match status" value="1"/>
</dbReference>
<dbReference type="Proteomes" id="UP001187192">
    <property type="component" value="Unassembled WGS sequence"/>
</dbReference>
<evidence type="ECO:0008006" key="7">
    <source>
        <dbReference type="Google" id="ProtNLM"/>
    </source>
</evidence>
<evidence type="ECO:0000313" key="6">
    <source>
        <dbReference type="Proteomes" id="UP001187192"/>
    </source>
</evidence>
<evidence type="ECO:0000313" key="5">
    <source>
        <dbReference type="EMBL" id="GMN63402.1"/>
    </source>
</evidence>
<comment type="caution">
    <text evidence="5">The sequence shown here is derived from an EMBL/GenBank/DDBJ whole genome shotgun (WGS) entry which is preliminary data.</text>
</comment>
<evidence type="ECO:0000256" key="1">
    <source>
        <dbReference type="ARBA" id="ARBA00022801"/>
    </source>
</evidence>
<feature type="domain" description="Mono-/di-acylglycerol lipase N-terminal" evidence="4">
    <location>
        <begin position="45"/>
        <end position="125"/>
    </location>
</feature>
<dbReference type="Pfam" id="PF03893">
    <property type="entry name" value="Lipase3_N"/>
    <property type="match status" value="1"/>
</dbReference>
<dbReference type="PANTHER" id="PTHR46023:SF6">
    <property type="entry name" value="LIPASE CLASS 3 FAMILY PROTEIN"/>
    <property type="match status" value="1"/>
</dbReference>
<dbReference type="Pfam" id="PF01764">
    <property type="entry name" value="Lipase_3"/>
    <property type="match status" value="1"/>
</dbReference>
<dbReference type="EMBL" id="BTGU01000149">
    <property type="protein sequence ID" value="GMN63402.1"/>
    <property type="molecule type" value="Genomic_DNA"/>
</dbReference>
<proteinExistence type="predicted"/>
<organism evidence="5 6">
    <name type="scientific">Ficus carica</name>
    <name type="common">Common fig</name>
    <dbReference type="NCBI Taxonomy" id="3494"/>
    <lineage>
        <taxon>Eukaryota</taxon>
        <taxon>Viridiplantae</taxon>
        <taxon>Streptophyta</taxon>
        <taxon>Embryophyta</taxon>
        <taxon>Tracheophyta</taxon>
        <taxon>Spermatophyta</taxon>
        <taxon>Magnoliopsida</taxon>
        <taxon>eudicotyledons</taxon>
        <taxon>Gunneridae</taxon>
        <taxon>Pentapetalae</taxon>
        <taxon>rosids</taxon>
        <taxon>fabids</taxon>
        <taxon>Rosales</taxon>
        <taxon>Moraceae</taxon>
        <taxon>Ficeae</taxon>
        <taxon>Ficus</taxon>
    </lineage>
</organism>
<keyword evidence="1" id="KW-0378">Hydrolase</keyword>
<feature type="domain" description="Fungal lipase-type" evidence="3">
    <location>
        <begin position="180"/>
        <end position="317"/>
    </location>
</feature>
<dbReference type="InterPro" id="IPR002921">
    <property type="entry name" value="Fungal_lipase-type"/>
</dbReference>
<accession>A0AA88DWT8</accession>
<name>A0AA88DWT8_FICCA</name>
<dbReference type="AlphaFoldDB" id="A0AA88DWT8"/>
<dbReference type="InterPro" id="IPR029058">
    <property type="entry name" value="AB_hydrolase_fold"/>
</dbReference>
<protein>
    <recommendedName>
        <fullName evidence="7">Mono-/di-acylglycerol lipase</fullName>
    </recommendedName>
</protein>
<feature type="region of interest" description="Disordered" evidence="2">
    <location>
        <begin position="27"/>
        <end position="48"/>
    </location>
</feature>
<dbReference type="GO" id="GO:0016787">
    <property type="term" value="F:hydrolase activity"/>
    <property type="evidence" value="ECO:0007669"/>
    <property type="project" value="UniProtKB-KW"/>
</dbReference>
<gene>
    <name evidence="5" type="ORF">TIFTF001_032478</name>
</gene>
<feature type="region of interest" description="Disordered" evidence="2">
    <location>
        <begin position="453"/>
        <end position="474"/>
    </location>
</feature>
<sequence length="634" mass="69686">MAAGTMATAAGAAVLLYLVLSRRKGKEDDRSGSFDAKSTRSVRRRVSRRPAQAPATWLESITTLTETLRFTYAETLGKWPIGDLAFGINYLMRRQGNLQVASVYAGSNSVELKGPEIVAELNYYLRLLTLCMLFSKKPFPVFLESAGYSQEDVLLQKPKAGLLKPAFTIIRDKDSKCFLLLIRGTHSIKDTLTAATGAVVPFHHSVLHDGGISNLVLGYAHCGMVAAARWIAKLCSPFLFKALGEDPDYKVKVVGHSLGGGTAALLTYVLREQKDFSATTCVTFAPGACMTWELAESGKHFITTIINGADLVPTFSTASIDVLRSEVTASSWLNDLRDQVERTRILNVVYRSATAVGSRLPSIASARARVAGAGALLRPVSSSTQVVMKRAQNVAQAVVRTRSSFSSWSCMGARRRNVGPALSPKQDDLAEIPMMAEKTSDSLEIEVVTGDTVLNKPESSLSGGSGHDDTDDEEEQLLPVEGVTAKSNVEDITEGELWYELEKELQRQESRVDIEANEEVAAAAKEITEEENMLVEAAENNSPISSMDAAENNHFYPPGRIMHIITVPSSDSTNLDDDEPHEEHIGIYETPRELYSKLRLSRTMINDHYMPMYKKMMELLIRELEKDDHSRCVI</sequence>